<reference evidence="1 2" key="1">
    <citation type="journal article" date="2015" name="Proc. Natl. Acad. Sci. U.S.A.">
        <title>The resurrection genome of Boea hygrometrica: A blueprint for survival of dehydration.</title>
        <authorList>
            <person name="Xiao L."/>
            <person name="Yang G."/>
            <person name="Zhang L."/>
            <person name="Yang X."/>
            <person name="Zhao S."/>
            <person name="Ji Z."/>
            <person name="Zhou Q."/>
            <person name="Hu M."/>
            <person name="Wang Y."/>
            <person name="Chen M."/>
            <person name="Xu Y."/>
            <person name="Jin H."/>
            <person name="Xiao X."/>
            <person name="Hu G."/>
            <person name="Bao F."/>
            <person name="Hu Y."/>
            <person name="Wan P."/>
            <person name="Li L."/>
            <person name="Deng X."/>
            <person name="Kuang T."/>
            <person name="Xiang C."/>
            <person name="Zhu J.K."/>
            <person name="Oliver M.J."/>
            <person name="He Y."/>
        </authorList>
    </citation>
    <scope>NUCLEOTIDE SEQUENCE [LARGE SCALE GENOMIC DNA]</scope>
    <source>
        <strain evidence="2">cv. XS01</strain>
    </source>
</reference>
<dbReference type="Proteomes" id="UP000250235">
    <property type="component" value="Unassembled WGS sequence"/>
</dbReference>
<dbReference type="EMBL" id="KV001897">
    <property type="protein sequence ID" value="KZV38435.1"/>
    <property type="molecule type" value="Genomic_DNA"/>
</dbReference>
<protein>
    <recommendedName>
        <fullName evidence="3">Myb/SANT-like domain-containing protein</fullName>
    </recommendedName>
</protein>
<accession>A0A2Z7C2C3</accession>
<name>A0A2Z7C2C3_9LAMI</name>
<organism evidence="1 2">
    <name type="scientific">Dorcoceras hygrometricum</name>
    <dbReference type="NCBI Taxonomy" id="472368"/>
    <lineage>
        <taxon>Eukaryota</taxon>
        <taxon>Viridiplantae</taxon>
        <taxon>Streptophyta</taxon>
        <taxon>Embryophyta</taxon>
        <taxon>Tracheophyta</taxon>
        <taxon>Spermatophyta</taxon>
        <taxon>Magnoliopsida</taxon>
        <taxon>eudicotyledons</taxon>
        <taxon>Gunneridae</taxon>
        <taxon>Pentapetalae</taxon>
        <taxon>asterids</taxon>
        <taxon>lamiids</taxon>
        <taxon>Lamiales</taxon>
        <taxon>Gesneriaceae</taxon>
        <taxon>Didymocarpoideae</taxon>
        <taxon>Trichosporeae</taxon>
        <taxon>Loxocarpinae</taxon>
        <taxon>Dorcoceras</taxon>
    </lineage>
</organism>
<proteinExistence type="predicted"/>
<dbReference type="AlphaFoldDB" id="A0A2Z7C2C3"/>
<evidence type="ECO:0008006" key="3">
    <source>
        <dbReference type="Google" id="ProtNLM"/>
    </source>
</evidence>
<gene>
    <name evidence="1" type="ORF">F511_41396</name>
</gene>
<keyword evidence="2" id="KW-1185">Reference proteome</keyword>
<sequence>MDIASPCCLQPQITGHRAPEVCPTKPLRCLSQAGYGKEKRANRYLKSRLKDLRIRHKEFSELLNQEGIEWDMRFNAVYGNEKLLKEEYKLLVQISTVHQISLQLYLQISSAVLVCSVVPAVGYVYAPADRSHLLQLTAHICFQLIAHICLSLRQLYVTAFLIRTLLFMRLLVRLHY</sequence>
<dbReference type="OrthoDB" id="904374at2759"/>
<evidence type="ECO:0000313" key="1">
    <source>
        <dbReference type="EMBL" id="KZV38435.1"/>
    </source>
</evidence>
<evidence type="ECO:0000313" key="2">
    <source>
        <dbReference type="Proteomes" id="UP000250235"/>
    </source>
</evidence>